<proteinExistence type="predicted"/>
<evidence type="ECO:0000313" key="1">
    <source>
        <dbReference type="EMBL" id="KAH3886974.1"/>
    </source>
</evidence>
<dbReference type="Proteomes" id="UP000828390">
    <property type="component" value="Unassembled WGS sequence"/>
</dbReference>
<organism evidence="1 2">
    <name type="scientific">Dreissena polymorpha</name>
    <name type="common">Zebra mussel</name>
    <name type="synonym">Mytilus polymorpha</name>
    <dbReference type="NCBI Taxonomy" id="45954"/>
    <lineage>
        <taxon>Eukaryota</taxon>
        <taxon>Metazoa</taxon>
        <taxon>Spiralia</taxon>
        <taxon>Lophotrochozoa</taxon>
        <taxon>Mollusca</taxon>
        <taxon>Bivalvia</taxon>
        <taxon>Autobranchia</taxon>
        <taxon>Heteroconchia</taxon>
        <taxon>Euheterodonta</taxon>
        <taxon>Imparidentia</taxon>
        <taxon>Neoheterodontei</taxon>
        <taxon>Myida</taxon>
        <taxon>Dreissenoidea</taxon>
        <taxon>Dreissenidae</taxon>
        <taxon>Dreissena</taxon>
    </lineage>
</organism>
<keyword evidence="2" id="KW-1185">Reference proteome</keyword>
<dbReference type="AlphaFoldDB" id="A0A9D4N459"/>
<protein>
    <submittedName>
        <fullName evidence="1">Uncharacterized protein</fullName>
    </submittedName>
</protein>
<reference evidence="1" key="1">
    <citation type="journal article" date="2019" name="bioRxiv">
        <title>The Genome of the Zebra Mussel, Dreissena polymorpha: A Resource for Invasive Species Research.</title>
        <authorList>
            <person name="McCartney M.A."/>
            <person name="Auch B."/>
            <person name="Kono T."/>
            <person name="Mallez S."/>
            <person name="Zhang Y."/>
            <person name="Obille A."/>
            <person name="Becker A."/>
            <person name="Abrahante J.E."/>
            <person name="Garbe J."/>
            <person name="Badalamenti J.P."/>
            <person name="Herman A."/>
            <person name="Mangelson H."/>
            <person name="Liachko I."/>
            <person name="Sullivan S."/>
            <person name="Sone E.D."/>
            <person name="Koren S."/>
            <person name="Silverstein K.A.T."/>
            <person name="Beckman K.B."/>
            <person name="Gohl D.M."/>
        </authorList>
    </citation>
    <scope>NUCLEOTIDE SEQUENCE</scope>
    <source>
        <strain evidence="1">Duluth1</strain>
        <tissue evidence="1">Whole animal</tissue>
    </source>
</reference>
<accession>A0A9D4N459</accession>
<dbReference type="EMBL" id="JAIWYP010000001">
    <property type="protein sequence ID" value="KAH3886974.1"/>
    <property type="molecule type" value="Genomic_DNA"/>
</dbReference>
<name>A0A9D4N459_DREPO</name>
<comment type="caution">
    <text evidence="1">The sequence shown here is derived from an EMBL/GenBank/DDBJ whole genome shotgun (WGS) entry which is preliminary data.</text>
</comment>
<gene>
    <name evidence="1" type="ORF">DPMN_010987</name>
</gene>
<reference evidence="1" key="2">
    <citation type="submission" date="2020-11" db="EMBL/GenBank/DDBJ databases">
        <authorList>
            <person name="McCartney M.A."/>
            <person name="Auch B."/>
            <person name="Kono T."/>
            <person name="Mallez S."/>
            <person name="Becker A."/>
            <person name="Gohl D.M."/>
            <person name="Silverstein K.A.T."/>
            <person name="Koren S."/>
            <person name="Bechman K.B."/>
            <person name="Herman A."/>
            <person name="Abrahante J.E."/>
            <person name="Garbe J."/>
        </authorList>
    </citation>
    <scope>NUCLEOTIDE SEQUENCE</scope>
    <source>
        <strain evidence="1">Duluth1</strain>
        <tissue evidence="1">Whole animal</tissue>
    </source>
</reference>
<evidence type="ECO:0000313" key="2">
    <source>
        <dbReference type="Proteomes" id="UP000828390"/>
    </source>
</evidence>
<sequence length="72" mass="8080">MAAAFPSCPIRLNPIPVSYKYKTFSCIYTVIVEFHDCINHVLLGESAVHYSTMVWFFDTDFTGGPSLQSSEV</sequence>